<dbReference type="PANTHER" id="PTHR32183">
    <property type="match status" value="1"/>
</dbReference>
<dbReference type="Proteomes" id="UP000011910">
    <property type="component" value="Unassembled WGS sequence"/>
</dbReference>
<dbReference type="GO" id="GO:0008757">
    <property type="term" value="F:S-adenosylmethionine-dependent methyltransferase activity"/>
    <property type="evidence" value="ECO:0007669"/>
    <property type="project" value="InterPro"/>
</dbReference>
<organism evidence="5 6">
    <name type="scientific">Cesiribacter andamanensis AMV16</name>
    <dbReference type="NCBI Taxonomy" id="1279009"/>
    <lineage>
        <taxon>Bacteria</taxon>
        <taxon>Pseudomonadati</taxon>
        <taxon>Bacteroidota</taxon>
        <taxon>Cytophagia</taxon>
        <taxon>Cytophagales</taxon>
        <taxon>Cesiribacteraceae</taxon>
        <taxon>Cesiribacter</taxon>
    </lineage>
</organism>
<reference evidence="5 6" key="1">
    <citation type="journal article" date="2013" name="Genome Announc.">
        <title>Draft Genome Sequence of Cesiribacter andamanensis Strain AMV16T, Isolated from a Soil Sample from a Mud Volcano in the Andaman Islands, India.</title>
        <authorList>
            <person name="Shivaji S."/>
            <person name="Ara S."/>
            <person name="Begum Z."/>
            <person name="Srinivas T.N."/>
            <person name="Singh A."/>
            <person name="Kumar Pinnaka A."/>
        </authorList>
    </citation>
    <scope>NUCLEOTIDE SEQUENCE [LARGE SCALE GENOMIC DNA]</scope>
    <source>
        <strain evidence="5 6">AMV16</strain>
    </source>
</reference>
<dbReference type="InterPro" id="IPR008854">
    <property type="entry name" value="TPMT"/>
</dbReference>
<comment type="caution">
    <text evidence="5">The sequence shown here is derived from an EMBL/GenBank/DDBJ whole genome shotgun (WGS) entry which is preliminary data.</text>
</comment>
<keyword evidence="6" id="KW-1185">Reference proteome</keyword>
<dbReference type="GO" id="GO:0032259">
    <property type="term" value="P:methylation"/>
    <property type="evidence" value="ECO:0007669"/>
    <property type="project" value="UniProtKB-KW"/>
</dbReference>
<protein>
    <submittedName>
        <fullName evidence="5">Thiopurine S-methyltransferase</fullName>
    </submittedName>
</protein>
<dbReference type="Gene3D" id="3.40.50.150">
    <property type="entry name" value="Vaccinia Virus protein VP39"/>
    <property type="match status" value="1"/>
</dbReference>
<evidence type="ECO:0000256" key="2">
    <source>
        <dbReference type="ARBA" id="ARBA00022603"/>
    </source>
</evidence>
<gene>
    <name evidence="5" type="ORF">ADICEAN_02731</name>
</gene>
<dbReference type="InterPro" id="IPR029063">
    <property type="entry name" value="SAM-dependent_MTases_sf"/>
</dbReference>
<evidence type="ECO:0000256" key="4">
    <source>
        <dbReference type="ARBA" id="ARBA00022691"/>
    </source>
</evidence>
<dbReference type="Pfam" id="PF05724">
    <property type="entry name" value="TPMT"/>
    <property type="match status" value="1"/>
</dbReference>
<evidence type="ECO:0000256" key="1">
    <source>
        <dbReference type="ARBA" id="ARBA00022553"/>
    </source>
</evidence>
<dbReference type="PANTHER" id="PTHR32183:SF6">
    <property type="entry name" value="CYSTEINE SULFINATE DESULFINASE_CYSTEINE DESULFURASE AND RELATED ENZYMES"/>
    <property type="match status" value="1"/>
</dbReference>
<accession>M7NK11</accession>
<dbReference type="STRING" id="1279009.ADICEAN_02731"/>
<evidence type="ECO:0000313" key="6">
    <source>
        <dbReference type="Proteomes" id="UP000011910"/>
    </source>
</evidence>
<dbReference type="RefSeq" id="WP_009196119.1">
    <property type="nucleotide sequence ID" value="NZ_AODQ01000072.1"/>
</dbReference>
<evidence type="ECO:0000256" key="3">
    <source>
        <dbReference type="ARBA" id="ARBA00022679"/>
    </source>
</evidence>
<keyword evidence="3 5" id="KW-0808">Transferase</keyword>
<dbReference type="CDD" id="cd02440">
    <property type="entry name" value="AdoMet_MTases"/>
    <property type="match status" value="1"/>
</dbReference>
<dbReference type="PATRIC" id="fig|1279009.4.peg.2768"/>
<dbReference type="AlphaFoldDB" id="M7NK11"/>
<dbReference type="OrthoDB" id="9778208at2"/>
<dbReference type="SUPFAM" id="SSF53335">
    <property type="entry name" value="S-adenosyl-L-methionine-dependent methyltransferases"/>
    <property type="match status" value="1"/>
</dbReference>
<sequence length="193" mass="22269">MSVFNENYWTSRYQQGQTQWDAGAITTPLKTYFDQLEDRSLRILIPGGGSGWEAEYLHRQGFTQVYLLDLSAIPLQKFQERNPDFPAQHLLQADFFALEGQWDLIVEQTFFCALHPSQRPAYARQAARLLKPGGKLVGVLFNVPLNSEHPPFGGEEQEYRAYFEPHFSHVSISSCYNSIKPRAGREVWIRMVR</sequence>
<dbReference type="EMBL" id="AODQ01000072">
    <property type="protein sequence ID" value="EMR02120.1"/>
    <property type="molecule type" value="Genomic_DNA"/>
</dbReference>
<proteinExistence type="predicted"/>
<keyword evidence="4" id="KW-0949">S-adenosyl-L-methionine</keyword>
<keyword evidence="1" id="KW-0597">Phosphoprotein</keyword>
<evidence type="ECO:0000313" key="5">
    <source>
        <dbReference type="EMBL" id="EMR02120.1"/>
    </source>
</evidence>
<keyword evidence="2 5" id="KW-0489">Methyltransferase</keyword>
<dbReference type="eggNOG" id="COG0500">
    <property type="taxonomic scope" value="Bacteria"/>
</dbReference>
<name>M7NK11_9BACT</name>
<dbReference type="PROSITE" id="PS51585">
    <property type="entry name" value="SAM_MT_TPMT"/>
    <property type="match status" value="1"/>
</dbReference>